<dbReference type="AlphaFoldDB" id="A0A9P8BVY4"/>
<feature type="region of interest" description="Disordered" evidence="1">
    <location>
        <begin position="305"/>
        <end position="325"/>
    </location>
</feature>
<reference evidence="3" key="1">
    <citation type="submission" date="2021-06" db="EMBL/GenBank/DDBJ databases">
        <title>Genome Sequence of Mortierella hyaline Strain SCG-10, a Cold-Adapted, Nitrate-Reducing Fungus Isolated from Soil in Minnesota, USA.</title>
        <authorList>
            <person name="Aldossari N."/>
        </authorList>
    </citation>
    <scope>NUCLEOTIDE SEQUENCE</scope>
    <source>
        <strain evidence="3">SCG-10</strain>
    </source>
</reference>
<dbReference type="InterPro" id="IPR017438">
    <property type="entry name" value="ATP-NAD_kinase_N"/>
</dbReference>
<feature type="domain" description="DAGKc" evidence="2">
    <location>
        <begin position="7"/>
        <end position="202"/>
    </location>
</feature>
<feature type="compositionally biased region" description="Low complexity" evidence="1">
    <location>
        <begin position="202"/>
        <end position="228"/>
    </location>
</feature>
<dbReference type="InterPro" id="IPR001206">
    <property type="entry name" value="Diacylglycerol_kinase_cat_dom"/>
</dbReference>
<dbReference type="GO" id="GO:0005737">
    <property type="term" value="C:cytoplasm"/>
    <property type="evidence" value="ECO:0007669"/>
    <property type="project" value="TreeGrafter"/>
</dbReference>
<dbReference type="GO" id="GO:0005524">
    <property type="term" value="F:ATP binding"/>
    <property type="evidence" value="ECO:0007669"/>
    <property type="project" value="UniProtKB-KW"/>
</dbReference>
<protein>
    <recommendedName>
        <fullName evidence="2">DAGKc domain-containing protein</fullName>
    </recommendedName>
</protein>
<dbReference type="Gene3D" id="3.40.50.10330">
    <property type="entry name" value="Probable inorganic polyphosphate/atp-NAD kinase, domain 1"/>
    <property type="match status" value="1"/>
</dbReference>
<gene>
    <name evidence="3" type="ORF">KI688_009637</name>
</gene>
<organism evidence="3 4">
    <name type="scientific">Linnemannia hyalina</name>
    <dbReference type="NCBI Taxonomy" id="64524"/>
    <lineage>
        <taxon>Eukaryota</taxon>
        <taxon>Fungi</taxon>
        <taxon>Fungi incertae sedis</taxon>
        <taxon>Mucoromycota</taxon>
        <taxon>Mortierellomycotina</taxon>
        <taxon>Mortierellomycetes</taxon>
        <taxon>Mortierellales</taxon>
        <taxon>Mortierellaceae</taxon>
        <taxon>Linnemannia</taxon>
    </lineage>
</organism>
<feature type="region of interest" description="Disordered" evidence="1">
    <location>
        <begin position="199"/>
        <end position="229"/>
    </location>
</feature>
<accession>A0A9P8BVY4</accession>
<sequence length="445" mass="47955">MGFRPTSETFPLLLVINPNAGKKSSSEHLTKTIQPALDHAGVPYRVIETTSKGFAQEYFRENIRQIFIDFVQSLAASSSAVSAQQGDTEGVTGTGEGTTTTAAATTAGPPEVVLKIMVIGGDGTVHEVINGVLQGIHGSSPSSGPSFVNDNFRPKVELSIIPTGTGNAIATSQGVMNPQDALDRFLAEKSVPLRVVQVSQRNNNTSHTNTNTTTTTTNSNGDNDSSSTQGAWKPVVYTAVVNSFGLHCATVFDAEGLRGLGNVRFKASVLKNIAFLKQYPARVELFGPVQKYDRSSHQLIANATTTTTSPQQDQQQQQQQQQQPSVTLPGPFTYLMLTKQSSLEPGFVPTPFANTSDEWLDILAVQNVGRGQILDILGDALKDGLHVKQHENVEYYKAKVVEIETPTQGRLCVDGEFLDIAAGPEGRVRFEVVSDPNIQLFHLCV</sequence>
<dbReference type="InterPro" id="IPR016064">
    <property type="entry name" value="NAD/diacylglycerol_kinase_sf"/>
</dbReference>
<feature type="compositionally biased region" description="Low complexity" evidence="1">
    <location>
        <begin position="311"/>
        <end position="323"/>
    </location>
</feature>
<dbReference type="Gene3D" id="2.60.200.40">
    <property type="match status" value="1"/>
</dbReference>
<evidence type="ECO:0000259" key="2">
    <source>
        <dbReference type="PROSITE" id="PS50146"/>
    </source>
</evidence>
<dbReference type="PANTHER" id="PTHR12358">
    <property type="entry name" value="SPHINGOSINE KINASE"/>
    <property type="match status" value="1"/>
</dbReference>
<dbReference type="Pfam" id="PF00781">
    <property type="entry name" value="DAGK_cat"/>
    <property type="match status" value="2"/>
</dbReference>
<dbReference type="EMBL" id="JAHRHY010000004">
    <property type="protein sequence ID" value="KAG9070300.1"/>
    <property type="molecule type" value="Genomic_DNA"/>
</dbReference>
<dbReference type="InterPro" id="IPR050187">
    <property type="entry name" value="Lipid_Phosphate_FormReg"/>
</dbReference>
<evidence type="ECO:0000313" key="4">
    <source>
        <dbReference type="Proteomes" id="UP000707451"/>
    </source>
</evidence>
<comment type="caution">
    <text evidence="3">The sequence shown here is derived from an EMBL/GenBank/DDBJ whole genome shotgun (WGS) entry which is preliminary data.</text>
</comment>
<dbReference type="GO" id="GO:0016020">
    <property type="term" value="C:membrane"/>
    <property type="evidence" value="ECO:0007669"/>
    <property type="project" value="TreeGrafter"/>
</dbReference>
<keyword evidence="4" id="KW-1185">Reference proteome</keyword>
<dbReference type="OrthoDB" id="336240at2759"/>
<proteinExistence type="predicted"/>
<feature type="region of interest" description="Disordered" evidence="1">
    <location>
        <begin position="81"/>
        <end position="103"/>
    </location>
</feature>
<dbReference type="PANTHER" id="PTHR12358:SF108">
    <property type="entry name" value="DAGKC DOMAIN-CONTAINING PROTEIN"/>
    <property type="match status" value="1"/>
</dbReference>
<dbReference type="GO" id="GO:0001727">
    <property type="term" value="F:lipid kinase activity"/>
    <property type="evidence" value="ECO:0007669"/>
    <property type="project" value="TreeGrafter"/>
</dbReference>
<evidence type="ECO:0000313" key="3">
    <source>
        <dbReference type="EMBL" id="KAG9070300.1"/>
    </source>
</evidence>
<evidence type="ECO:0000256" key="1">
    <source>
        <dbReference type="SAM" id="MobiDB-lite"/>
    </source>
</evidence>
<dbReference type="Proteomes" id="UP000707451">
    <property type="component" value="Unassembled WGS sequence"/>
</dbReference>
<dbReference type="GO" id="GO:0046512">
    <property type="term" value="P:sphingosine biosynthetic process"/>
    <property type="evidence" value="ECO:0007669"/>
    <property type="project" value="TreeGrafter"/>
</dbReference>
<dbReference type="PROSITE" id="PS50146">
    <property type="entry name" value="DAGK"/>
    <property type="match status" value="1"/>
</dbReference>
<name>A0A9P8BVY4_9FUNG</name>
<dbReference type="SUPFAM" id="SSF111331">
    <property type="entry name" value="NAD kinase/diacylglycerol kinase-like"/>
    <property type="match status" value="1"/>
</dbReference>